<dbReference type="STRING" id="2656787.A0A370U320"/>
<dbReference type="EMBL" id="NPIC01000001">
    <property type="protein sequence ID" value="RDL42171.1"/>
    <property type="molecule type" value="Genomic_DNA"/>
</dbReference>
<feature type="compositionally biased region" description="Basic and acidic residues" evidence="1">
    <location>
        <begin position="441"/>
        <end position="458"/>
    </location>
</feature>
<dbReference type="AlphaFoldDB" id="A0A370U320"/>
<evidence type="ECO:0000313" key="2">
    <source>
        <dbReference type="EMBL" id="RDL42171.1"/>
    </source>
</evidence>
<evidence type="ECO:0000313" key="3">
    <source>
        <dbReference type="Proteomes" id="UP000254866"/>
    </source>
</evidence>
<dbReference type="RefSeq" id="XP_031874827.1">
    <property type="nucleotide sequence ID" value="XM_032010773.1"/>
</dbReference>
<dbReference type="GeneID" id="43594999"/>
<name>A0A370U320_9HELO</name>
<keyword evidence="3" id="KW-1185">Reference proteome</keyword>
<accession>A0A370U320</accession>
<feature type="region of interest" description="Disordered" evidence="1">
    <location>
        <begin position="435"/>
        <end position="458"/>
    </location>
</feature>
<dbReference type="OrthoDB" id="4708870at2759"/>
<dbReference type="Proteomes" id="UP000254866">
    <property type="component" value="Unassembled WGS sequence"/>
</dbReference>
<proteinExistence type="predicted"/>
<protein>
    <submittedName>
        <fullName evidence="2">Uncharacterized protein</fullName>
    </submittedName>
</protein>
<organism evidence="2 3">
    <name type="scientific">Venustampulla echinocandica</name>
    <dbReference type="NCBI Taxonomy" id="2656787"/>
    <lineage>
        <taxon>Eukaryota</taxon>
        <taxon>Fungi</taxon>
        <taxon>Dikarya</taxon>
        <taxon>Ascomycota</taxon>
        <taxon>Pezizomycotina</taxon>
        <taxon>Leotiomycetes</taxon>
        <taxon>Helotiales</taxon>
        <taxon>Pleuroascaceae</taxon>
        <taxon>Venustampulla</taxon>
    </lineage>
</organism>
<gene>
    <name evidence="2" type="ORF">BP5553_02150</name>
</gene>
<sequence>MGGHAFSNRSPPLATPRMPPEVYNQVLEQTLSKLHQHYSLVESPIEAPCKTTFGDVDILVQGPLRKEFDPSETPRSEVAKRLSELFGAAAWVAEKGNPTMNLAIPWPSNTASGCSKTEVVEDLGIHAPEEESAENRFVQIDVHHLPTPERFRWELFHSAHGDLWNILGTTIRPFGLTCNDRGLYLRIAEIELLDRKKSMVFLTSEPKEVLELLGLEEGKWWKQFKDQEEMFLFATTCRMFWIKEPGEKGAEGDVVGEVAINSAGGQIGGEVGKKQLKHNDRQRMAKRPIFRAWIEDFIPKLKESGEHWEAKVTREQIRDQAFEKFGVKEQYETRLREWRLARQRDEIWRETIKGSVPVDHIDPALRGAAIRTLKAVLLDGELFDGASPLAAQTDSEGFYNLGATREFVESNWRRAGEIGLERQLTRGSGMMELMANKRKRAGEEKTHDEGKADTEKPA</sequence>
<evidence type="ECO:0000256" key="1">
    <source>
        <dbReference type="SAM" id="MobiDB-lite"/>
    </source>
</evidence>
<reference evidence="2 3" key="1">
    <citation type="journal article" date="2018" name="IMA Fungus">
        <title>IMA Genome-F 9: Draft genome sequence of Annulohypoxylon stygium, Aspergillus mulundensis, Berkeleyomyces basicola (syn. Thielaviopsis basicola), Ceratocystis smalleyi, two Cercospora beticola strains, Coleophoma cylindrospora, Fusarium fracticaudum, Phialophora cf. hyalina, and Morchella septimelata.</title>
        <authorList>
            <person name="Wingfield B.D."/>
            <person name="Bills G.F."/>
            <person name="Dong Y."/>
            <person name="Huang W."/>
            <person name="Nel W.J."/>
            <person name="Swalarsk-Parry B.S."/>
            <person name="Vaghefi N."/>
            <person name="Wilken P.M."/>
            <person name="An Z."/>
            <person name="de Beer Z.W."/>
            <person name="De Vos L."/>
            <person name="Chen L."/>
            <person name="Duong T.A."/>
            <person name="Gao Y."/>
            <person name="Hammerbacher A."/>
            <person name="Kikkert J.R."/>
            <person name="Li Y."/>
            <person name="Li H."/>
            <person name="Li K."/>
            <person name="Li Q."/>
            <person name="Liu X."/>
            <person name="Ma X."/>
            <person name="Naidoo K."/>
            <person name="Pethybridge S.J."/>
            <person name="Sun J."/>
            <person name="Steenkamp E.T."/>
            <person name="van der Nest M.A."/>
            <person name="van Wyk S."/>
            <person name="Wingfield M.J."/>
            <person name="Xiong C."/>
            <person name="Yue Q."/>
            <person name="Zhang X."/>
        </authorList>
    </citation>
    <scope>NUCLEOTIDE SEQUENCE [LARGE SCALE GENOMIC DNA]</scope>
    <source>
        <strain evidence="2 3">BP 5553</strain>
    </source>
</reference>
<comment type="caution">
    <text evidence="2">The sequence shown here is derived from an EMBL/GenBank/DDBJ whole genome shotgun (WGS) entry which is preliminary data.</text>
</comment>